<dbReference type="InterPro" id="IPR013096">
    <property type="entry name" value="Cupin_2"/>
</dbReference>
<evidence type="ECO:0000313" key="3">
    <source>
        <dbReference type="EMBL" id="AKA67882.1"/>
    </source>
</evidence>
<dbReference type="Proteomes" id="UP000033115">
    <property type="component" value="Chromosome"/>
</dbReference>
<feature type="region of interest" description="Disordered" evidence="1">
    <location>
        <begin position="69"/>
        <end position="143"/>
    </location>
</feature>
<gene>
    <name evidence="3" type="ORF">CSCA_0757</name>
</gene>
<dbReference type="HOGENOM" id="CLU_1029368_0_0_9"/>
<protein>
    <submittedName>
        <fullName evidence="3">Cupin 2 conserved barrel domain protein</fullName>
    </submittedName>
</protein>
<dbReference type="PANTHER" id="PTHR43346">
    <property type="entry name" value="LIGAND BINDING DOMAIN PROTEIN, PUTATIVE (AFU_ORTHOLOGUE AFUA_6G14370)-RELATED"/>
    <property type="match status" value="1"/>
</dbReference>
<evidence type="ECO:0000259" key="2">
    <source>
        <dbReference type="Pfam" id="PF07883"/>
    </source>
</evidence>
<dbReference type="STRING" id="1548.CSCA_0757"/>
<evidence type="ECO:0000256" key="1">
    <source>
        <dbReference type="SAM" id="MobiDB-lite"/>
    </source>
</evidence>
<accession>A0A0E3M7N4</accession>
<feature type="compositionally biased region" description="Low complexity" evidence="1">
    <location>
        <begin position="69"/>
        <end position="116"/>
    </location>
</feature>
<proteinExistence type="predicted"/>
<dbReference type="Pfam" id="PF07883">
    <property type="entry name" value="Cupin_2"/>
    <property type="match status" value="1"/>
</dbReference>
<feature type="domain" description="Cupin type-2" evidence="2">
    <location>
        <begin position="173"/>
        <end position="248"/>
    </location>
</feature>
<dbReference type="InterPro" id="IPR014710">
    <property type="entry name" value="RmlC-like_jellyroll"/>
</dbReference>
<dbReference type="InterPro" id="IPR011051">
    <property type="entry name" value="RmlC_Cupin_sf"/>
</dbReference>
<dbReference type="InterPro" id="IPR052538">
    <property type="entry name" value="Flavonoid_dioxygenase-like"/>
</dbReference>
<organism evidence="3 4">
    <name type="scientific">Clostridium scatologenes</name>
    <dbReference type="NCBI Taxonomy" id="1548"/>
    <lineage>
        <taxon>Bacteria</taxon>
        <taxon>Bacillati</taxon>
        <taxon>Bacillota</taxon>
        <taxon>Clostridia</taxon>
        <taxon>Eubacteriales</taxon>
        <taxon>Clostridiaceae</taxon>
        <taxon>Clostridium</taxon>
    </lineage>
</organism>
<dbReference type="CDD" id="cd02223">
    <property type="entry name" value="cupin_Bh2720-like"/>
    <property type="match status" value="1"/>
</dbReference>
<dbReference type="Gene3D" id="2.60.120.10">
    <property type="entry name" value="Jelly Rolls"/>
    <property type="match status" value="1"/>
</dbReference>
<dbReference type="SUPFAM" id="SSF51182">
    <property type="entry name" value="RmlC-like cupins"/>
    <property type="match status" value="1"/>
</dbReference>
<name>A0A0E3M7N4_CLOSL</name>
<sequence length="270" mass="30832">MKGMNSMYNPYETYPYPYFINPQRYMLNAYRTYQCPCMMNMPMYAPNFPNQMDDDRYIPFTNNMHNNINSNMNSNPNNNIKSNMNNNMMNNNLKPNNTKPNNPKSNNSKPINTNPPMKSNLKPDSFKGSKDNNSPKSKDYGPEPFAINIEEATKQNNYYRSTLWTGKHLQLTLMSIDPGDDIGLEMHPDVDQFLRIEEGQGIVKMGNSKKHLDFQMKVHDGFAIFVPAGTWHNVINTGKGPLKLYSIYAPPQHPHGTLHKTKADAQAAGD</sequence>
<dbReference type="EMBL" id="CP009933">
    <property type="protein sequence ID" value="AKA67882.1"/>
    <property type="molecule type" value="Genomic_DNA"/>
</dbReference>
<keyword evidence="4" id="KW-1185">Reference proteome</keyword>
<dbReference type="PANTHER" id="PTHR43346:SF1">
    <property type="entry name" value="QUERCETIN 2,3-DIOXYGENASE-RELATED"/>
    <property type="match status" value="1"/>
</dbReference>
<dbReference type="AlphaFoldDB" id="A0A0E3M7N4"/>
<reference evidence="3 4" key="1">
    <citation type="journal article" date="2015" name="J. Biotechnol.">
        <title>Complete genome sequence of a malodorant-producing acetogen, Clostridium scatologenes ATCC 25775(T).</title>
        <authorList>
            <person name="Zhu Z."/>
            <person name="Guo T."/>
            <person name="Zheng H."/>
            <person name="Song T."/>
            <person name="Ouyang P."/>
            <person name="Xie J."/>
        </authorList>
    </citation>
    <scope>NUCLEOTIDE SEQUENCE [LARGE SCALE GENOMIC DNA]</scope>
    <source>
        <strain evidence="3 4">ATCC 25775</strain>
    </source>
</reference>
<evidence type="ECO:0000313" key="4">
    <source>
        <dbReference type="Proteomes" id="UP000033115"/>
    </source>
</evidence>
<dbReference type="KEGG" id="csq:CSCA_0757"/>